<evidence type="ECO:0000256" key="2">
    <source>
        <dbReference type="ARBA" id="ARBA00007430"/>
    </source>
</evidence>
<feature type="compositionally biased region" description="Low complexity" evidence="7">
    <location>
        <begin position="501"/>
        <end position="528"/>
    </location>
</feature>
<feature type="transmembrane region" description="Helical" evidence="8">
    <location>
        <begin position="21"/>
        <end position="39"/>
    </location>
</feature>
<gene>
    <name evidence="9" type="ORF">APR03_002246</name>
</gene>
<feature type="region of interest" description="Disordered" evidence="7">
    <location>
        <begin position="472"/>
        <end position="528"/>
    </location>
</feature>
<reference evidence="9" key="1">
    <citation type="submission" date="2022-06" db="EMBL/GenBank/DDBJ databases">
        <title>Genomic Encyclopedia of Archaeal and Bacterial Type Strains, Phase II (KMG-II): from individual species to whole genera.</title>
        <authorList>
            <person name="Goeker M."/>
        </authorList>
    </citation>
    <scope>NUCLEOTIDE SEQUENCE</scope>
    <source>
        <strain evidence="9">DSM 26652</strain>
    </source>
</reference>
<evidence type="ECO:0000256" key="6">
    <source>
        <dbReference type="ARBA" id="ARBA00023136"/>
    </source>
</evidence>
<comment type="similarity">
    <text evidence="2">Belongs to the polysaccharide synthase family.</text>
</comment>
<feature type="transmembrane region" description="Helical" evidence="8">
    <location>
        <begin position="289"/>
        <end position="314"/>
    </location>
</feature>
<name>A0A9X2JW96_9MICO</name>
<proteinExistence type="inferred from homology"/>
<dbReference type="Pfam" id="PF13440">
    <property type="entry name" value="Polysacc_synt_3"/>
    <property type="match status" value="1"/>
</dbReference>
<evidence type="ECO:0000256" key="7">
    <source>
        <dbReference type="SAM" id="MobiDB-lite"/>
    </source>
</evidence>
<evidence type="ECO:0000256" key="3">
    <source>
        <dbReference type="ARBA" id="ARBA00022475"/>
    </source>
</evidence>
<dbReference type="PANTHER" id="PTHR30250:SF10">
    <property type="entry name" value="LIPOPOLYSACCHARIDE BIOSYNTHESIS PROTEIN WZXC"/>
    <property type="match status" value="1"/>
</dbReference>
<feature type="transmembrane region" description="Helical" evidence="8">
    <location>
        <begin position="352"/>
        <end position="371"/>
    </location>
</feature>
<dbReference type="RefSeq" id="WP_253835750.1">
    <property type="nucleotide sequence ID" value="NZ_JAMTCS010000006.1"/>
</dbReference>
<comment type="subcellular location">
    <subcellularLocation>
        <location evidence="1">Cell membrane</location>
        <topology evidence="1">Multi-pass membrane protein</topology>
    </subcellularLocation>
</comment>
<feature type="transmembrane region" description="Helical" evidence="8">
    <location>
        <begin position="320"/>
        <end position="345"/>
    </location>
</feature>
<feature type="transmembrane region" description="Helical" evidence="8">
    <location>
        <begin position="81"/>
        <end position="104"/>
    </location>
</feature>
<feature type="transmembrane region" description="Helical" evidence="8">
    <location>
        <begin position="406"/>
        <end position="432"/>
    </location>
</feature>
<dbReference type="EMBL" id="JAMTCS010000006">
    <property type="protein sequence ID" value="MCP2264903.1"/>
    <property type="molecule type" value="Genomic_DNA"/>
</dbReference>
<keyword evidence="4 8" id="KW-0812">Transmembrane</keyword>
<dbReference type="InterPro" id="IPR050833">
    <property type="entry name" value="Poly_Biosynth_Transport"/>
</dbReference>
<feature type="transmembrane region" description="Helical" evidence="8">
    <location>
        <begin position="438"/>
        <end position="461"/>
    </location>
</feature>
<feature type="transmembrane region" description="Helical" evidence="8">
    <location>
        <begin position="245"/>
        <end position="268"/>
    </location>
</feature>
<dbReference type="Proteomes" id="UP001139493">
    <property type="component" value="Unassembled WGS sequence"/>
</dbReference>
<feature type="compositionally biased region" description="Low complexity" evidence="7">
    <location>
        <begin position="483"/>
        <end position="494"/>
    </location>
</feature>
<keyword evidence="5 8" id="KW-1133">Transmembrane helix</keyword>
<keyword evidence="10" id="KW-1185">Reference proteome</keyword>
<keyword evidence="6 8" id="KW-0472">Membrane</keyword>
<feature type="transmembrane region" description="Helical" evidence="8">
    <location>
        <begin position="116"/>
        <end position="136"/>
    </location>
</feature>
<evidence type="ECO:0000256" key="1">
    <source>
        <dbReference type="ARBA" id="ARBA00004651"/>
    </source>
</evidence>
<comment type="caution">
    <text evidence="9">The sequence shown here is derived from an EMBL/GenBank/DDBJ whole genome shotgun (WGS) entry which is preliminary data.</text>
</comment>
<protein>
    <submittedName>
        <fullName evidence="9">Membrane protein involved in the export of O-antigen and teichoic acid</fullName>
    </submittedName>
</protein>
<evidence type="ECO:0000313" key="9">
    <source>
        <dbReference type="EMBL" id="MCP2264903.1"/>
    </source>
</evidence>
<organism evidence="9 10">
    <name type="scientific">Promicromonospora thailandica</name>
    <dbReference type="NCBI Taxonomy" id="765201"/>
    <lineage>
        <taxon>Bacteria</taxon>
        <taxon>Bacillati</taxon>
        <taxon>Actinomycetota</taxon>
        <taxon>Actinomycetes</taxon>
        <taxon>Micrococcales</taxon>
        <taxon>Promicromonosporaceae</taxon>
        <taxon>Promicromonospora</taxon>
    </lineage>
</organism>
<feature type="transmembrane region" description="Helical" evidence="8">
    <location>
        <begin position="148"/>
        <end position="168"/>
    </location>
</feature>
<evidence type="ECO:0000313" key="10">
    <source>
        <dbReference type="Proteomes" id="UP001139493"/>
    </source>
</evidence>
<feature type="transmembrane region" description="Helical" evidence="8">
    <location>
        <begin position="204"/>
        <end position="225"/>
    </location>
</feature>
<accession>A0A9X2JW96</accession>
<feature type="transmembrane region" description="Helical" evidence="8">
    <location>
        <begin position="174"/>
        <end position="192"/>
    </location>
</feature>
<evidence type="ECO:0000256" key="5">
    <source>
        <dbReference type="ARBA" id="ARBA00022989"/>
    </source>
</evidence>
<dbReference type="PANTHER" id="PTHR30250">
    <property type="entry name" value="PST FAMILY PREDICTED COLANIC ACID TRANSPORTER"/>
    <property type="match status" value="1"/>
</dbReference>
<feature type="transmembrane region" description="Helical" evidence="8">
    <location>
        <begin position="377"/>
        <end position="399"/>
    </location>
</feature>
<feature type="transmembrane region" description="Helical" evidence="8">
    <location>
        <begin position="45"/>
        <end position="69"/>
    </location>
</feature>
<sequence length="528" mass="52970">MAEELSGRVARALRWSTTGTLVVRLGNLGLGIVIARIVSPEEFGLYAIALTVQSVVMALADLGLSADLVRSPDFERRTGPVAVLGLATGSTLAVGTALAAPALATAMGGPGAAGPIAILAGTFLLAGLGVVPFAALQRRLDQRGLFRSTAVDFGVGAVVTLVLAALGHGLIGLAVGRVAGQACGVALQFWIARTGLRLSWDPTVARSVLAFGLPVAAANLLSWVLLSVDRVVLGNAAGAVELGYYVLAANISTWPMTLVGSALRSVTLPAFSQVRERARATLVPLLGPVWWAVVAAAAMLAALAHPVVVLVYGARWEPAAGILVPLAAAGAVRVLADVVAGYLYALGRSRGVLVVQVVWLAALVPAVLAGARLGGSLGVGVAQAAVGVGVLVPAYLVLLRRSRDEVGALALALAVPALAGAGAVALGILVAGRAGDPLLGGLLGGVVTLVVYLATTLAWAVPRWRAARAALDGPGPADDDPAVQDPAVQDPAARTTDDDPGAGAAPVPEPAHAAGPAAPATRPRGTTR</sequence>
<dbReference type="AlphaFoldDB" id="A0A9X2JW96"/>
<evidence type="ECO:0000256" key="4">
    <source>
        <dbReference type="ARBA" id="ARBA00022692"/>
    </source>
</evidence>
<evidence type="ECO:0000256" key="8">
    <source>
        <dbReference type="SAM" id="Phobius"/>
    </source>
</evidence>
<keyword evidence="3" id="KW-1003">Cell membrane</keyword>
<dbReference type="GO" id="GO:0005886">
    <property type="term" value="C:plasma membrane"/>
    <property type="evidence" value="ECO:0007669"/>
    <property type="project" value="UniProtKB-SubCell"/>
</dbReference>